<dbReference type="InterPro" id="IPR036890">
    <property type="entry name" value="HATPase_C_sf"/>
</dbReference>
<keyword evidence="11" id="KW-0067">ATP-binding</keyword>
<keyword evidence="11" id="KW-0547">Nucleotide-binding</keyword>
<dbReference type="SUPFAM" id="SSF52172">
    <property type="entry name" value="CheY-like"/>
    <property type="match status" value="1"/>
</dbReference>
<dbReference type="InterPro" id="IPR003594">
    <property type="entry name" value="HATPase_dom"/>
</dbReference>
<dbReference type="PROSITE" id="PS50110">
    <property type="entry name" value="RESPONSE_REGULATORY"/>
    <property type="match status" value="1"/>
</dbReference>
<dbReference type="EC" id="2.7.13.3" evidence="2"/>
<dbReference type="PANTHER" id="PTHR43047:SF71">
    <property type="entry name" value="HISTIDINE KINASE CONTAINING CHEY-HOMOLOGOUS RECEIVER DOMAIN-RELATED"/>
    <property type="match status" value="1"/>
</dbReference>
<proteinExistence type="predicted"/>
<dbReference type="PROSITE" id="PS50109">
    <property type="entry name" value="HIS_KIN"/>
    <property type="match status" value="1"/>
</dbReference>
<feature type="transmembrane region" description="Helical" evidence="8">
    <location>
        <begin position="12"/>
        <end position="31"/>
    </location>
</feature>
<dbReference type="InterPro" id="IPR036097">
    <property type="entry name" value="HisK_dim/P_sf"/>
</dbReference>
<dbReference type="EMBL" id="JAOTJD010000001">
    <property type="protein sequence ID" value="MFD3262553.1"/>
    <property type="molecule type" value="Genomic_DNA"/>
</dbReference>
<keyword evidence="7" id="KW-0175">Coiled coil</keyword>
<comment type="caution">
    <text evidence="11">The sequence shown here is derived from an EMBL/GenBank/DDBJ whole genome shotgun (WGS) entry which is preliminary data.</text>
</comment>
<name>A0ABW6CHJ3_9CAUL</name>
<dbReference type="Gene3D" id="6.10.340.10">
    <property type="match status" value="1"/>
</dbReference>
<feature type="domain" description="Response regulatory" evidence="10">
    <location>
        <begin position="708"/>
        <end position="827"/>
    </location>
</feature>
<evidence type="ECO:0000256" key="4">
    <source>
        <dbReference type="ARBA" id="ARBA00022679"/>
    </source>
</evidence>
<evidence type="ECO:0000259" key="10">
    <source>
        <dbReference type="PROSITE" id="PS50110"/>
    </source>
</evidence>
<evidence type="ECO:0000256" key="1">
    <source>
        <dbReference type="ARBA" id="ARBA00000085"/>
    </source>
</evidence>
<dbReference type="InterPro" id="IPR004358">
    <property type="entry name" value="Sig_transdc_His_kin-like_C"/>
</dbReference>
<dbReference type="InterPro" id="IPR003661">
    <property type="entry name" value="HisK_dim/P_dom"/>
</dbReference>
<dbReference type="Pfam" id="PF02518">
    <property type="entry name" value="HATPase_c"/>
    <property type="match status" value="1"/>
</dbReference>
<reference evidence="11 12" key="1">
    <citation type="submission" date="2022-09" db="EMBL/GenBank/DDBJ databases">
        <title>New species of Phenylobacterium.</title>
        <authorList>
            <person name="Mieszkin S."/>
        </authorList>
    </citation>
    <scope>NUCLEOTIDE SEQUENCE [LARGE SCALE GENOMIC DNA]</scope>
    <source>
        <strain evidence="11 12">HK31-G</strain>
    </source>
</reference>
<dbReference type="InterPro" id="IPR001789">
    <property type="entry name" value="Sig_transdc_resp-reg_receiver"/>
</dbReference>
<dbReference type="Gene3D" id="3.40.50.2300">
    <property type="match status" value="1"/>
</dbReference>
<dbReference type="Proteomes" id="UP001598130">
    <property type="component" value="Unassembled WGS sequence"/>
</dbReference>
<dbReference type="CDD" id="cd16922">
    <property type="entry name" value="HATPase_EvgS-ArcB-TorS-like"/>
    <property type="match status" value="1"/>
</dbReference>
<accession>A0ABW6CHJ3</accession>
<evidence type="ECO:0000256" key="6">
    <source>
        <dbReference type="PROSITE-ProRule" id="PRU00169"/>
    </source>
</evidence>
<dbReference type="Gene3D" id="1.10.287.130">
    <property type="match status" value="1"/>
</dbReference>
<keyword evidence="5" id="KW-0418">Kinase</keyword>
<evidence type="ECO:0000256" key="3">
    <source>
        <dbReference type="ARBA" id="ARBA00022553"/>
    </source>
</evidence>
<organism evidence="11 12">
    <name type="scientific">Phenylobacterium ferrooxidans</name>
    <dbReference type="NCBI Taxonomy" id="2982689"/>
    <lineage>
        <taxon>Bacteria</taxon>
        <taxon>Pseudomonadati</taxon>
        <taxon>Pseudomonadota</taxon>
        <taxon>Alphaproteobacteria</taxon>
        <taxon>Caulobacterales</taxon>
        <taxon>Caulobacteraceae</taxon>
        <taxon>Phenylobacterium</taxon>
    </lineage>
</organism>
<dbReference type="CDD" id="cd17546">
    <property type="entry name" value="REC_hyHK_CKI1_RcsC-like"/>
    <property type="match status" value="1"/>
</dbReference>
<dbReference type="SUPFAM" id="SSF47384">
    <property type="entry name" value="Homodimeric domain of signal transducing histidine kinase"/>
    <property type="match status" value="1"/>
</dbReference>
<evidence type="ECO:0000256" key="8">
    <source>
        <dbReference type="SAM" id="Phobius"/>
    </source>
</evidence>
<dbReference type="GO" id="GO:0005524">
    <property type="term" value="F:ATP binding"/>
    <property type="evidence" value="ECO:0007669"/>
    <property type="project" value="UniProtKB-KW"/>
</dbReference>
<dbReference type="Pfam" id="PF00072">
    <property type="entry name" value="Response_reg"/>
    <property type="match status" value="1"/>
</dbReference>
<dbReference type="RefSeq" id="WP_377366825.1">
    <property type="nucleotide sequence ID" value="NZ_JAOTJD010000001.1"/>
</dbReference>
<dbReference type="InterPro" id="IPR005467">
    <property type="entry name" value="His_kinase_dom"/>
</dbReference>
<dbReference type="SMART" id="SM00388">
    <property type="entry name" value="HisKA"/>
    <property type="match status" value="1"/>
</dbReference>
<dbReference type="InterPro" id="IPR011006">
    <property type="entry name" value="CheY-like_superfamily"/>
</dbReference>
<dbReference type="SMART" id="SM00448">
    <property type="entry name" value="REC"/>
    <property type="match status" value="1"/>
</dbReference>
<evidence type="ECO:0000256" key="2">
    <source>
        <dbReference type="ARBA" id="ARBA00012438"/>
    </source>
</evidence>
<keyword evidence="8" id="KW-0812">Transmembrane</keyword>
<sequence>MNSLSRRFLISVGLMSLVVTILGSIGAFVVFQQELTNRQLSYLSDYVRERSSNIDKRFTNLTNLHKAAGVELERRMNHLSDADVVRLTDDYFPAKGDGTRRSRDALFDGHLTASGRWIYGMGAFISDADQASMAERRALTAAFSVVSDFGQAARSEYDNFYFFAPADARLVMFGPDRADRLMFYRREAPASLDVSKEEMAQITLPKNDPTRVTRCTNLQRLIQDNMGERLATGCLTPAYVNGRYVGSFGSSIELTGFFLNAIRTTLPGASNLVVTGKGELIAYPGFGTPGRASEDTVADYERKLSLKSLVKAIRRDGQMHGVIDSPDGRQVVAYGRLAGPDWYLLLTYPKSAITLSAARSASWVLAIGAIASLIQTLLVVALARRTIVWPLRQLAGACEPEVYGVRDRRPEREDVSKIERRTDEIGVLANALRGEREKVEEVLASLEDRVRDRTAELERANAEKSRFLANMSHELRTPLNGVIAISETLAAQQKTQQSRELAELIVSSGRLLEQVLTDILDFSKIEAGEIQLSNETFDMQAIVRRIAELHRAAAESKGLELGWSVAEAARGAFVGDQVRLTQVLSNLLSNAVKFTHAGAVRLAVTEEGGQVRFSVTDTGIGFDDAVKARLFGRFQQADGSITRRFGGTGLGLAISRSLVELMGGAISVESTPGVGSVFTFVLPLEAAEAAAATEAVEAQAAFDLSGCRILLAEDHPTNQKVVQLILQSVNVEPEIVENGQLALDRLRTERFDVVLMDMQMPELDGLSATRMLRAFEVAEGLARTPVIMLTANAMDEHIRAGREAGADQHLSKPIRAQALIETIVHAILAAEQAQGDREVA</sequence>
<keyword evidence="12" id="KW-1185">Reference proteome</keyword>
<gene>
    <name evidence="11" type="ORF">OCL97_01080</name>
</gene>
<dbReference type="Gene3D" id="3.30.565.10">
    <property type="entry name" value="Histidine kinase-like ATPase, C-terminal domain"/>
    <property type="match status" value="1"/>
</dbReference>
<dbReference type="Pfam" id="PF00512">
    <property type="entry name" value="HisKA"/>
    <property type="match status" value="1"/>
</dbReference>
<feature type="coiled-coil region" evidence="7">
    <location>
        <begin position="429"/>
        <end position="463"/>
    </location>
</feature>
<keyword evidence="8" id="KW-1133">Transmembrane helix</keyword>
<evidence type="ECO:0000313" key="11">
    <source>
        <dbReference type="EMBL" id="MFD3262553.1"/>
    </source>
</evidence>
<keyword evidence="8" id="KW-0472">Membrane</keyword>
<dbReference type="CDD" id="cd00082">
    <property type="entry name" value="HisKA"/>
    <property type="match status" value="1"/>
</dbReference>
<evidence type="ECO:0000259" key="9">
    <source>
        <dbReference type="PROSITE" id="PS50109"/>
    </source>
</evidence>
<feature type="modified residue" description="4-aspartylphosphate" evidence="6">
    <location>
        <position position="757"/>
    </location>
</feature>
<comment type="catalytic activity">
    <reaction evidence="1">
        <text>ATP + protein L-histidine = ADP + protein N-phospho-L-histidine.</text>
        <dbReference type="EC" id="2.7.13.3"/>
    </reaction>
</comment>
<dbReference type="PANTHER" id="PTHR43047">
    <property type="entry name" value="TWO-COMPONENT HISTIDINE PROTEIN KINASE"/>
    <property type="match status" value="1"/>
</dbReference>
<feature type="domain" description="Histidine kinase" evidence="9">
    <location>
        <begin position="470"/>
        <end position="686"/>
    </location>
</feature>
<evidence type="ECO:0000256" key="5">
    <source>
        <dbReference type="ARBA" id="ARBA00022777"/>
    </source>
</evidence>
<dbReference type="PRINTS" id="PR00344">
    <property type="entry name" value="BCTRLSENSOR"/>
</dbReference>
<protein>
    <recommendedName>
        <fullName evidence="2">histidine kinase</fullName>
        <ecNumber evidence="2">2.7.13.3</ecNumber>
    </recommendedName>
</protein>
<evidence type="ECO:0000256" key="7">
    <source>
        <dbReference type="SAM" id="Coils"/>
    </source>
</evidence>
<dbReference type="SUPFAM" id="SSF55874">
    <property type="entry name" value="ATPase domain of HSP90 chaperone/DNA topoisomerase II/histidine kinase"/>
    <property type="match status" value="1"/>
</dbReference>
<dbReference type="SMART" id="SM00387">
    <property type="entry name" value="HATPase_c"/>
    <property type="match status" value="1"/>
</dbReference>
<keyword evidence="4" id="KW-0808">Transferase</keyword>
<keyword evidence="3 6" id="KW-0597">Phosphoprotein</keyword>
<evidence type="ECO:0000313" key="12">
    <source>
        <dbReference type="Proteomes" id="UP001598130"/>
    </source>
</evidence>